<protein>
    <recommendedName>
        <fullName evidence="1">ABC-type transport auxiliary lipoprotein component domain-containing protein</fullName>
    </recommendedName>
</protein>
<accession>A0A1I3QY68</accession>
<evidence type="ECO:0000313" key="3">
    <source>
        <dbReference type="Proteomes" id="UP000199630"/>
    </source>
</evidence>
<dbReference type="AlphaFoldDB" id="A0A1I3QY68"/>
<dbReference type="Pfam" id="PF03886">
    <property type="entry name" value="ABC_trans_aux"/>
    <property type="match status" value="1"/>
</dbReference>
<gene>
    <name evidence="2" type="ORF">SAMN04487991_2006</name>
</gene>
<feature type="domain" description="ABC-type transport auxiliary lipoprotein component" evidence="1">
    <location>
        <begin position="36"/>
        <end position="181"/>
    </location>
</feature>
<sequence length="186" mass="20081">MFRFLPLSLLLLTACGAPEPLYMIDTPQDLVEGKLRLQVATLEIREVSLPAYAEESQILLESGDGALSPIKDALWADEPTRAATLLLADRIAARSRSTVAAEPWPLETPAQAAVHVQVSQMVARAAGRLDLKGQFAVSSYDHVIRERIVRFDISAPLAESSPGGIAKASGEALKQLADQIVQELAR</sequence>
<proteinExistence type="predicted"/>
<organism evidence="2 3">
    <name type="scientific">Celeribacter neptunius</name>
    <dbReference type="NCBI Taxonomy" id="588602"/>
    <lineage>
        <taxon>Bacteria</taxon>
        <taxon>Pseudomonadati</taxon>
        <taxon>Pseudomonadota</taxon>
        <taxon>Alphaproteobacteria</taxon>
        <taxon>Rhodobacterales</taxon>
        <taxon>Roseobacteraceae</taxon>
        <taxon>Celeribacter</taxon>
    </lineage>
</organism>
<evidence type="ECO:0000313" key="2">
    <source>
        <dbReference type="EMBL" id="SFJ38845.1"/>
    </source>
</evidence>
<dbReference type="InterPro" id="IPR005586">
    <property type="entry name" value="ABC_trans_aux"/>
</dbReference>
<dbReference type="Proteomes" id="UP000199630">
    <property type="component" value="Unassembled WGS sequence"/>
</dbReference>
<dbReference type="PROSITE" id="PS51257">
    <property type="entry name" value="PROKAR_LIPOPROTEIN"/>
    <property type="match status" value="1"/>
</dbReference>
<dbReference type="OrthoDB" id="7858211at2"/>
<dbReference type="STRING" id="588602.SAMN04487991_2006"/>
<dbReference type="Gene3D" id="3.40.50.10610">
    <property type="entry name" value="ABC-type transport auxiliary lipoprotein component"/>
    <property type="match status" value="1"/>
</dbReference>
<evidence type="ECO:0000259" key="1">
    <source>
        <dbReference type="Pfam" id="PF03886"/>
    </source>
</evidence>
<dbReference type="SUPFAM" id="SSF159594">
    <property type="entry name" value="XCC0632-like"/>
    <property type="match status" value="1"/>
</dbReference>
<dbReference type="RefSeq" id="WP_090060484.1">
    <property type="nucleotide sequence ID" value="NZ_FORH01000003.1"/>
</dbReference>
<dbReference type="EMBL" id="FORH01000003">
    <property type="protein sequence ID" value="SFJ38845.1"/>
    <property type="molecule type" value="Genomic_DNA"/>
</dbReference>
<reference evidence="3" key="1">
    <citation type="submission" date="2016-10" db="EMBL/GenBank/DDBJ databases">
        <authorList>
            <person name="Varghese N."/>
            <person name="Submissions S."/>
        </authorList>
    </citation>
    <scope>NUCLEOTIDE SEQUENCE [LARGE SCALE GENOMIC DNA]</scope>
    <source>
        <strain evidence="3">DSM 26471</strain>
    </source>
</reference>
<keyword evidence="3" id="KW-1185">Reference proteome</keyword>
<name>A0A1I3QY68_9RHOB</name>